<dbReference type="Gene3D" id="3.20.20.70">
    <property type="entry name" value="Aldolase class I"/>
    <property type="match status" value="1"/>
</dbReference>
<evidence type="ECO:0000256" key="3">
    <source>
        <dbReference type="ARBA" id="ARBA00006350"/>
    </source>
</evidence>
<evidence type="ECO:0000313" key="9">
    <source>
        <dbReference type="EMBL" id="PTL37624.1"/>
    </source>
</evidence>
<dbReference type="InterPro" id="IPR041710">
    <property type="entry name" value="HPS/KGPDC"/>
</dbReference>
<dbReference type="PANTHER" id="PTHR35039:SF3">
    <property type="entry name" value="3-KETO-L-GULONATE-6-PHOSPHATE DECARBOXYLASE SGBH-RELATED"/>
    <property type="match status" value="1"/>
</dbReference>
<dbReference type="NCBIfam" id="TIGR03128">
    <property type="entry name" value="RuMP_HxlA"/>
    <property type="match status" value="1"/>
</dbReference>
<evidence type="ECO:0000256" key="4">
    <source>
        <dbReference type="ARBA" id="ARBA00012890"/>
    </source>
</evidence>
<evidence type="ECO:0000259" key="8">
    <source>
        <dbReference type="SMART" id="SM00934"/>
    </source>
</evidence>
<evidence type="ECO:0000256" key="7">
    <source>
        <dbReference type="ARBA" id="ARBA00023277"/>
    </source>
</evidence>
<comment type="catalytic activity">
    <reaction evidence="1">
        <text>D-ribulose 5-phosphate + formaldehyde = D-arabino-hex-3-ulose 6-phosphate</text>
        <dbReference type="Rhea" id="RHEA:25201"/>
        <dbReference type="ChEBI" id="CHEBI:16842"/>
        <dbReference type="ChEBI" id="CHEBI:58121"/>
        <dbReference type="ChEBI" id="CHEBI:58542"/>
        <dbReference type="EC" id="4.1.2.43"/>
    </reaction>
</comment>
<dbReference type="EC" id="4.1.2.43" evidence="4"/>
<evidence type="ECO:0000313" key="10">
    <source>
        <dbReference type="Proteomes" id="UP000240509"/>
    </source>
</evidence>
<dbReference type="SMART" id="SM00934">
    <property type="entry name" value="OMPdecase"/>
    <property type="match status" value="1"/>
</dbReference>
<dbReference type="GO" id="GO:0019854">
    <property type="term" value="P:L-ascorbic acid catabolic process"/>
    <property type="evidence" value="ECO:0007669"/>
    <property type="project" value="TreeGrafter"/>
</dbReference>
<dbReference type="PANTHER" id="PTHR35039">
    <property type="entry name" value="3-KETO-L-GULONATE-6-PHOSPHATE DECARBOXYLASE SGBH-RELATED"/>
    <property type="match status" value="1"/>
</dbReference>
<dbReference type="Proteomes" id="UP000240509">
    <property type="component" value="Unassembled WGS sequence"/>
</dbReference>
<evidence type="ECO:0000256" key="1">
    <source>
        <dbReference type="ARBA" id="ARBA00000718"/>
    </source>
</evidence>
<keyword evidence="10" id="KW-1185">Reference proteome</keyword>
<evidence type="ECO:0000256" key="6">
    <source>
        <dbReference type="ARBA" id="ARBA00023239"/>
    </source>
</evidence>
<feature type="domain" description="Orotidine 5'-phosphate decarboxylase" evidence="8">
    <location>
        <begin position="2"/>
        <end position="200"/>
    </location>
</feature>
<organism evidence="9 10">
    <name type="scientific">Alkalicoccus saliphilus</name>
    <dbReference type="NCBI Taxonomy" id="200989"/>
    <lineage>
        <taxon>Bacteria</taxon>
        <taxon>Bacillati</taxon>
        <taxon>Bacillota</taxon>
        <taxon>Bacilli</taxon>
        <taxon>Bacillales</taxon>
        <taxon>Bacillaceae</taxon>
        <taxon>Alkalicoccus</taxon>
    </lineage>
</organism>
<dbReference type="InterPro" id="IPR017553">
    <property type="entry name" value="3-hexulose-6-phosphate_synth"/>
</dbReference>
<keyword evidence="5" id="KW-0554">One-carbon metabolism</keyword>
<dbReference type="GO" id="GO:0006730">
    <property type="term" value="P:one-carbon metabolic process"/>
    <property type="evidence" value="ECO:0007669"/>
    <property type="project" value="UniProtKB-KW"/>
</dbReference>
<dbReference type="InterPro" id="IPR013785">
    <property type="entry name" value="Aldolase_TIM"/>
</dbReference>
<evidence type="ECO:0000256" key="2">
    <source>
        <dbReference type="ARBA" id="ARBA00005014"/>
    </source>
</evidence>
<sequence length="206" mass="22482">MNFQLALDRLSREECRHILNETAHYIDWIEIGTGVIKEYGMAFVKEIRTAYPDKTIVADMKTCDAAEHETKQALQAGADITTVMAFSHNQTIQKALEAAEKEGGEIMVDLLNAPPERIAELDELGVTLVSLHIGKDQQAEKMVGSDDFIPLQPFPGIKVAAAGGINAESVKNLREVNPYTVIVGSAVTKAHNPSEAARAVREAIDK</sequence>
<dbReference type="EMBL" id="PZJJ01000040">
    <property type="protein sequence ID" value="PTL37624.1"/>
    <property type="molecule type" value="Genomic_DNA"/>
</dbReference>
<dbReference type="GO" id="GO:0006207">
    <property type="term" value="P:'de novo' pyrimidine nucleobase biosynthetic process"/>
    <property type="evidence" value="ECO:0007669"/>
    <property type="project" value="InterPro"/>
</dbReference>
<dbReference type="FunFam" id="3.20.20.70:FF:000022">
    <property type="entry name" value="3-keto-L-gulonate-6-phosphate decarboxylase UlaD"/>
    <property type="match status" value="1"/>
</dbReference>
<protein>
    <recommendedName>
        <fullName evidence="4">3-hexulose-6-phosphate synthase</fullName>
        <ecNumber evidence="4">4.1.2.43</ecNumber>
    </recommendedName>
</protein>
<dbReference type="OrthoDB" id="43475at2"/>
<dbReference type="SUPFAM" id="SSF51366">
    <property type="entry name" value="Ribulose-phoshate binding barrel"/>
    <property type="match status" value="1"/>
</dbReference>
<dbReference type="RefSeq" id="WP_107586133.1">
    <property type="nucleotide sequence ID" value="NZ_PZJJ01000040.1"/>
</dbReference>
<gene>
    <name evidence="9" type="ORF">C6Y45_15515</name>
</gene>
<comment type="pathway">
    <text evidence="2">One-carbon metabolism; formaldehyde assimilation via RuMP pathway; D-fructose 6-phosphate from D-ribulose 5-phosphate and formaldehyde: step 1/2.</text>
</comment>
<dbReference type="GO" id="GO:0004590">
    <property type="term" value="F:orotidine-5'-phosphate decarboxylase activity"/>
    <property type="evidence" value="ECO:0007669"/>
    <property type="project" value="InterPro"/>
</dbReference>
<dbReference type="GO" id="GO:0033982">
    <property type="term" value="F:3-dehydro-L-gulonate-6-phosphate decarboxylase activity"/>
    <property type="evidence" value="ECO:0007669"/>
    <property type="project" value="TreeGrafter"/>
</dbReference>
<reference evidence="9 10" key="1">
    <citation type="submission" date="2018-03" db="EMBL/GenBank/DDBJ databases">
        <title>Alkalicoccus saliphilus sp. nov., isolated from a mineral pool.</title>
        <authorList>
            <person name="Zhao B."/>
        </authorList>
    </citation>
    <scope>NUCLEOTIDE SEQUENCE [LARGE SCALE GENOMIC DNA]</scope>
    <source>
        <strain evidence="9 10">6AG</strain>
    </source>
</reference>
<keyword evidence="7" id="KW-0119">Carbohydrate metabolism</keyword>
<evidence type="ECO:0000256" key="5">
    <source>
        <dbReference type="ARBA" id="ARBA00022563"/>
    </source>
</evidence>
<proteinExistence type="inferred from homology"/>
<dbReference type="InterPro" id="IPR001754">
    <property type="entry name" value="OMPdeCOase_dom"/>
</dbReference>
<keyword evidence="6" id="KW-0456">Lyase</keyword>
<dbReference type="InterPro" id="IPR011060">
    <property type="entry name" value="RibuloseP-bd_barrel"/>
</dbReference>
<dbReference type="CDD" id="cd04726">
    <property type="entry name" value="KGPDC_HPS"/>
    <property type="match status" value="1"/>
</dbReference>
<accession>A0A2T4U2K6</accession>
<dbReference type="GO" id="GO:0043801">
    <property type="term" value="F:hexulose-6-phosphate synthase activity"/>
    <property type="evidence" value="ECO:0007669"/>
    <property type="project" value="UniProtKB-EC"/>
</dbReference>
<comment type="caution">
    <text evidence="9">The sequence shown here is derived from an EMBL/GenBank/DDBJ whole genome shotgun (WGS) entry which is preliminary data.</text>
</comment>
<dbReference type="Pfam" id="PF00215">
    <property type="entry name" value="OMPdecase"/>
    <property type="match status" value="1"/>
</dbReference>
<dbReference type="AlphaFoldDB" id="A0A2T4U2K6"/>
<comment type="similarity">
    <text evidence="3">Belongs to the HPS/KGPDC family. HPS subfamily.</text>
</comment>
<name>A0A2T4U2K6_9BACI</name>